<dbReference type="Proteomes" id="UP000310760">
    <property type="component" value="Unassembled WGS sequence"/>
</dbReference>
<name>A0A4S2FG19_9BACT</name>
<evidence type="ECO:0000259" key="12">
    <source>
        <dbReference type="Pfam" id="PF07715"/>
    </source>
</evidence>
<evidence type="ECO:0000256" key="1">
    <source>
        <dbReference type="ARBA" id="ARBA00004571"/>
    </source>
</evidence>
<organism evidence="13 14">
    <name type="scientific">Phocaeicola sartorii</name>
    <dbReference type="NCBI Taxonomy" id="671267"/>
    <lineage>
        <taxon>Bacteria</taxon>
        <taxon>Pseudomonadati</taxon>
        <taxon>Bacteroidota</taxon>
        <taxon>Bacteroidia</taxon>
        <taxon>Bacteroidales</taxon>
        <taxon>Bacteroidaceae</taxon>
        <taxon>Phocaeicola</taxon>
    </lineage>
</organism>
<evidence type="ECO:0000313" key="13">
    <source>
        <dbReference type="EMBL" id="TGY67708.1"/>
    </source>
</evidence>
<evidence type="ECO:0000256" key="7">
    <source>
        <dbReference type="ARBA" id="ARBA00023237"/>
    </source>
</evidence>
<dbReference type="Pfam" id="PF00593">
    <property type="entry name" value="TonB_dep_Rec_b-barrel"/>
    <property type="match status" value="1"/>
</dbReference>
<comment type="subcellular location">
    <subcellularLocation>
        <location evidence="1 8">Cell outer membrane</location>
        <topology evidence="1 8">Multi-pass membrane protein</topology>
    </subcellularLocation>
</comment>
<dbReference type="InterPro" id="IPR023997">
    <property type="entry name" value="TonB-dep_OMP_SusC/RagA_CS"/>
</dbReference>
<feature type="chain" id="PRO_5020628015" evidence="10">
    <location>
        <begin position="20"/>
        <end position="1006"/>
    </location>
</feature>
<dbReference type="Gene3D" id="2.170.130.10">
    <property type="entry name" value="TonB-dependent receptor, plug domain"/>
    <property type="match status" value="1"/>
</dbReference>
<keyword evidence="7 8" id="KW-0998">Cell outer membrane</keyword>
<dbReference type="Pfam" id="PF13715">
    <property type="entry name" value="CarbopepD_reg_2"/>
    <property type="match status" value="1"/>
</dbReference>
<dbReference type="InterPro" id="IPR037066">
    <property type="entry name" value="Plug_dom_sf"/>
</dbReference>
<comment type="similarity">
    <text evidence="8 9">Belongs to the TonB-dependent receptor family.</text>
</comment>
<keyword evidence="10" id="KW-0732">Signal</keyword>
<keyword evidence="13" id="KW-0675">Receptor</keyword>
<dbReference type="PROSITE" id="PS52016">
    <property type="entry name" value="TONB_DEPENDENT_REC_3"/>
    <property type="match status" value="1"/>
</dbReference>
<dbReference type="Gene3D" id="2.40.170.20">
    <property type="entry name" value="TonB-dependent receptor, beta-barrel domain"/>
    <property type="match status" value="1"/>
</dbReference>
<dbReference type="RefSeq" id="WP_135952583.1">
    <property type="nucleotide sequence ID" value="NZ_CASZDM010000221.1"/>
</dbReference>
<feature type="domain" description="TonB-dependent receptor plug" evidence="12">
    <location>
        <begin position="111"/>
        <end position="215"/>
    </location>
</feature>
<dbReference type="AlphaFoldDB" id="A0A4S2FG19"/>
<sequence length="1006" mass="110019">MKQIAFTWLLCIFSICVYAQQITVTGTVKDADDNPLIGAAVVVVGTTDGVITDFDGKYTIKANSGQSLKFTYVGYQEQVVKVDGRSVINVTLSEGELLDEVVVIGYGTVKKSHLTGAVSSVSGKDLQANVARNASSALQGRVAGVTVSSQSGQPGDGLNINIRGISSLSSTTPLYIIDGVYGDINMVDPSDIQSIEILKDASSAAIYGSRAANGVVLITTKGGRLETPTRVTVDAYTGVQSVAKYIDVMDGNQLRDFANMTGLTSAPELLNWNGGAGTDWQKELYRTAQVSKVALNVSGGNKTSTYNLSGSYLKQDGIVKTTGYEAWNVRAKNTFSLFNNHVRLGSTLMMKFWNKDYDDVSYNAALTAVPQWNVYDASGNWAEAPNWSRGDSPVGWVEAYDRQKHGIDILLNGYAEVDLFLKGLKYKFNVGINKYTRRDYNYVVPYVFSSTSKNNSTQLDESTSWENDWLVENTINYDNTFGKHTISALVGYSAQRNNQRGFGAGRKDLPLGLTVIGAGSSDKGLTNSGSAWANTMVSVFGRAMYSFDDRYMASVSVRRDGSSKFADGHRWGTFPSASIGWNVMNEDFFENLKKTVNELKLRASYGVLGNLNGIGNYATQSIVTAGLNSVQGDSWWMGAITGSDWVSPANVTWEKTKTTNIGLDMGFLNNKLTVSADYFIQKTEDMLLGMPQPDSFGLGGSPTVNAGTVENKGFELSINHRNNVGEFYYHVGVNASFIKNRLTKVNGLRDEWTGFNPHDKGAITYAKAGHAIGFFNLIKTDGIFQSEEEVKAYVGKDGQMIQPDAEPGDLRYVDFNGDGKIDNLDRQDCGSAFPKMTLGLNLGAQWKNIDLNLFFDGNFGNKTYNSQYFTTVYNEVAANQYAERLNSWSENNKNTDIPRYVKGSTGTNLAYTERWLENGSFLRLKTLELGYTLPKAWTTKAGLQNLRIYTAMENLFTITDYKGYTPDLGTNDGTGSSSGSGVMSRGCDDGRYPSARTITFGLQVNF</sequence>
<keyword evidence="2 8" id="KW-0813">Transport</keyword>
<evidence type="ECO:0000256" key="9">
    <source>
        <dbReference type="RuleBase" id="RU003357"/>
    </source>
</evidence>
<evidence type="ECO:0000256" key="6">
    <source>
        <dbReference type="ARBA" id="ARBA00023136"/>
    </source>
</evidence>
<dbReference type="Gene3D" id="2.60.40.1120">
    <property type="entry name" value="Carboxypeptidase-like, regulatory domain"/>
    <property type="match status" value="1"/>
</dbReference>
<feature type="signal peptide" evidence="10">
    <location>
        <begin position="1"/>
        <end position="19"/>
    </location>
</feature>
<dbReference type="SUPFAM" id="SSF56935">
    <property type="entry name" value="Porins"/>
    <property type="match status" value="1"/>
</dbReference>
<dbReference type="InterPro" id="IPR012910">
    <property type="entry name" value="Plug_dom"/>
</dbReference>
<keyword evidence="5 9" id="KW-0798">TonB box</keyword>
<accession>A0A4S2FG19</accession>
<comment type="caution">
    <text evidence="13">The sequence shown here is derived from an EMBL/GenBank/DDBJ whole genome shotgun (WGS) entry which is preliminary data.</text>
</comment>
<dbReference type="FunFam" id="2.170.130.10:FF:000008">
    <property type="entry name" value="SusC/RagA family TonB-linked outer membrane protein"/>
    <property type="match status" value="1"/>
</dbReference>
<dbReference type="InterPro" id="IPR039426">
    <property type="entry name" value="TonB-dep_rcpt-like"/>
</dbReference>
<evidence type="ECO:0000259" key="11">
    <source>
        <dbReference type="Pfam" id="PF00593"/>
    </source>
</evidence>
<evidence type="ECO:0000256" key="2">
    <source>
        <dbReference type="ARBA" id="ARBA00022448"/>
    </source>
</evidence>
<keyword evidence="6 8" id="KW-0472">Membrane</keyword>
<protein>
    <submittedName>
        <fullName evidence="13">TonB-dependent receptor</fullName>
    </submittedName>
</protein>
<proteinExistence type="inferred from homology"/>
<evidence type="ECO:0000256" key="8">
    <source>
        <dbReference type="PROSITE-ProRule" id="PRU01360"/>
    </source>
</evidence>
<keyword evidence="3 8" id="KW-1134">Transmembrane beta strand</keyword>
<dbReference type="InterPro" id="IPR008969">
    <property type="entry name" value="CarboxyPept-like_regulatory"/>
</dbReference>
<evidence type="ECO:0000256" key="4">
    <source>
        <dbReference type="ARBA" id="ARBA00022692"/>
    </source>
</evidence>
<dbReference type="EMBL" id="SRYJ01000055">
    <property type="protein sequence ID" value="TGY67708.1"/>
    <property type="molecule type" value="Genomic_DNA"/>
</dbReference>
<evidence type="ECO:0000313" key="14">
    <source>
        <dbReference type="Proteomes" id="UP000310760"/>
    </source>
</evidence>
<dbReference type="NCBIfam" id="TIGR04056">
    <property type="entry name" value="OMP_RagA_SusC"/>
    <property type="match status" value="1"/>
</dbReference>
<dbReference type="Pfam" id="PF07715">
    <property type="entry name" value="Plug"/>
    <property type="match status" value="1"/>
</dbReference>
<gene>
    <name evidence="13" type="ORF">E5339_19240</name>
</gene>
<dbReference type="FunFam" id="2.60.40.1120:FF:000003">
    <property type="entry name" value="Outer membrane protein Omp121"/>
    <property type="match status" value="1"/>
</dbReference>
<dbReference type="SUPFAM" id="SSF49464">
    <property type="entry name" value="Carboxypeptidase regulatory domain-like"/>
    <property type="match status" value="1"/>
</dbReference>
<evidence type="ECO:0000256" key="5">
    <source>
        <dbReference type="ARBA" id="ARBA00023077"/>
    </source>
</evidence>
<dbReference type="InterPro" id="IPR036942">
    <property type="entry name" value="Beta-barrel_TonB_sf"/>
</dbReference>
<dbReference type="InterPro" id="IPR000531">
    <property type="entry name" value="Beta-barrel_TonB"/>
</dbReference>
<keyword evidence="4 8" id="KW-0812">Transmembrane</keyword>
<dbReference type="GO" id="GO:0009279">
    <property type="term" value="C:cell outer membrane"/>
    <property type="evidence" value="ECO:0007669"/>
    <property type="project" value="UniProtKB-SubCell"/>
</dbReference>
<dbReference type="NCBIfam" id="TIGR04057">
    <property type="entry name" value="SusC_RagA_signa"/>
    <property type="match status" value="1"/>
</dbReference>
<feature type="domain" description="TonB-dependent receptor-like beta-barrel" evidence="11">
    <location>
        <begin position="354"/>
        <end position="946"/>
    </location>
</feature>
<evidence type="ECO:0000256" key="3">
    <source>
        <dbReference type="ARBA" id="ARBA00022452"/>
    </source>
</evidence>
<evidence type="ECO:0000256" key="10">
    <source>
        <dbReference type="SAM" id="SignalP"/>
    </source>
</evidence>
<dbReference type="InterPro" id="IPR023996">
    <property type="entry name" value="TonB-dep_OMP_SusC/RagA"/>
</dbReference>
<reference evidence="13 14" key="1">
    <citation type="submission" date="2019-04" db="EMBL/GenBank/DDBJ databases">
        <title>Microbes associate with the intestines of laboratory mice.</title>
        <authorList>
            <person name="Navarre W."/>
            <person name="Wong E."/>
            <person name="Huang K."/>
            <person name="Tropini C."/>
            <person name="Ng K."/>
            <person name="Yu B."/>
        </authorList>
    </citation>
    <scope>NUCLEOTIDE SEQUENCE [LARGE SCALE GENOMIC DNA]</scope>
    <source>
        <strain evidence="13 14">NM22_B1</strain>
    </source>
</reference>